<dbReference type="EMBL" id="JAVDQG010000001">
    <property type="protein sequence ID" value="MDR6224045.1"/>
    <property type="molecule type" value="Genomic_DNA"/>
</dbReference>
<evidence type="ECO:0000313" key="3">
    <source>
        <dbReference type="Proteomes" id="UP001185012"/>
    </source>
</evidence>
<sequence>MMEKMSGEMTVMMGLSIGIGLALGLAALAGTFYLIWRFIRVIEKKETKN</sequence>
<reference evidence="2 3" key="1">
    <citation type="submission" date="2023-07" db="EMBL/GenBank/DDBJ databases">
        <title>Genomic Encyclopedia of Type Strains, Phase IV (KMG-IV): sequencing the most valuable type-strain genomes for metagenomic binning, comparative biology and taxonomic classification.</title>
        <authorList>
            <person name="Goeker M."/>
        </authorList>
    </citation>
    <scope>NUCLEOTIDE SEQUENCE [LARGE SCALE GENOMIC DNA]</scope>
    <source>
        <strain evidence="2 3">DSM 45903</strain>
    </source>
</reference>
<accession>A0ABU1IGZ4</accession>
<comment type="caution">
    <text evidence="2">The sequence shown here is derived from an EMBL/GenBank/DDBJ whole genome shotgun (WGS) entry which is preliminary data.</text>
</comment>
<dbReference type="RefSeq" id="WP_309860759.1">
    <property type="nucleotide sequence ID" value="NZ_JAVDQG010000001.1"/>
</dbReference>
<organism evidence="2 3">
    <name type="scientific">Desmospora profundinema</name>
    <dbReference type="NCBI Taxonomy" id="1571184"/>
    <lineage>
        <taxon>Bacteria</taxon>
        <taxon>Bacillati</taxon>
        <taxon>Bacillota</taxon>
        <taxon>Bacilli</taxon>
        <taxon>Bacillales</taxon>
        <taxon>Thermoactinomycetaceae</taxon>
        <taxon>Desmospora</taxon>
    </lineage>
</organism>
<keyword evidence="3" id="KW-1185">Reference proteome</keyword>
<evidence type="ECO:0000256" key="1">
    <source>
        <dbReference type="SAM" id="Phobius"/>
    </source>
</evidence>
<protein>
    <submittedName>
        <fullName evidence="2">Nitrate reductase gamma subunit</fullName>
    </submittedName>
</protein>
<proteinExistence type="predicted"/>
<name>A0ABU1IGZ4_9BACL</name>
<evidence type="ECO:0000313" key="2">
    <source>
        <dbReference type="EMBL" id="MDR6224045.1"/>
    </source>
</evidence>
<keyword evidence="1" id="KW-0812">Transmembrane</keyword>
<keyword evidence="1" id="KW-1133">Transmembrane helix</keyword>
<feature type="transmembrane region" description="Helical" evidence="1">
    <location>
        <begin position="12"/>
        <end position="36"/>
    </location>
</feature>
<keyword evidence="1" id="KW-0472">Membrane</keyword>
<dbReference type="Proteomes" id="UP001185012">
    <property type="component" value="Unassembled WGS sequence"/>
</dbReference>
<gene>
    <name evidence="2" type="ORF">JOE21_000033</name>
</gene>